<comment type="caution">
    <text evidence="1">The sequence shown here is derived from an EMBL/GenBank/DDBJ whole genome shotgun (WGS) entry which is preliminary data.</text>
</comment>
<name>A0AAN6TRV0_9PEZI</name>
<dbReference type="RefSeq" id="XP_062643282.1">
    <property type="nucleotide sequence ID" value="XM_062789550.1"/>
</dbReference>
<protein>
    <submittedName>
        <fullName evidence="1">Uncharacterized protein</fullName>
    </submittedName>
</protein>
<organism evidence="1 2">
    <name type="scientific">Parathielavia appendiculata</name>
    <dbReference type="NCBI Taxonomy" id="2587402"/>
    <lineage>
        <taxon>Eukaryota</taxon>
        <taxon>Fungi</taxon>
        <taxon>Dikarya</taxon>
        <taxon>Ascomycota</taxon>
        <taxon>Pezizomycotina</taxon>
        <taxon>Sordariomycetes</taxon>
        <taxon>Sordariomycetidae</taxon>
        <taxon>Sordariales</taxon>
        <taxon>Chaetomiaceae</taxon>
        <taxon>Parathielavia</taxon>
    </lineage>
</organism>
<evidence type="ECO:0000313" key="1">
    <source>
        <dbReference type="EMBL" id="KAK4119509.1"/>
    </source>
</evidence>
<accession>A0AAN6TRV0</accession>
<dbReference type="EMBL" id="MU853248">
    <property type="protein sequence ID" value="KAK4119509.1"/>
    <property type="molecule type" value="Genomic_DNA"/>
</dbReference>
<dbReference type="GeneID" id="87826320"/>
<proteinExistence type="predicted"/>
<gene>
    <name evidence="1" type="ORF">N657DRAFT_581607</name>
</gene>
<reference evidence="1" key="1">
    <citation type="journal article" date="2023" name="Mol. Phylogenet. Evol.">
        <title>Genome-scale phylogeny and comparative genomics of the fungal order Sordariales.</title>
        <authorList>
            <person name="Hensen N."/>
            <person name="Bonometti L."/>
            <person name="Westerberg I."/>
            <person name="Brannstrom I.O."/>
            <person name="Guillou S."/>
            <person name="Cros-Aarteil S."/>
            <person name="Calhoun S."/>
            <person name="Haridas S."/>
            <person name="Kuo A."/>
            <person name="Mondo S."/>
            <person name="Pangilinan J."/>
            <person name="Riley R."/>
            <person name="LaButti K."/>
            <person name="Andreopoulos B."/>
            <person name="Lipzen A."/>
            <person name="Chen C."/>
            <person name="Yan M."/>
            <person name="Daum C."/>
            <person name="Ng V."/>
            <person name="Clum A."/>
            <person name="Steindorff A."/>
            <person name="Ohm R.A."/>
            <person name="Martin F."/>
            <person name="Silar P."/>
            <person name="Natvig D.O."/>
            <person name="Lalanne C."/>
            <person name="Gautier V."/>
            <person name="Ament-Velasquez S.L."/>
            <person name="Kruys A."/>
            <person name="Hutchinson M.I."/>
            <person name="Powell A.J."/>
            <person name="Barry K."/>
            <person name="Miller A.N."/>
            <person name="Grigoriev I.V."/>
            <person name="Debuchy R."/>
            <person name="Gladieux P."/>
            <person name="Hiltunen Thoren M."/>
            <person name="Johannesson H."/>
        </authorList>
    </citation>
    <scope>NUCLEOTIDE SEQUENCE</scope>
    <source>
        <strain evidence="1">CBS 731.68</strain>
    </source>
</reference>
<dbReference type="Proteomes" id="UP001302602">
    <property type="component" value="Unassembled WGS sequence"/>
</dbReference>
<evidence type="ECO:0000313" key="2">
    <source>
        <dbReference type="Proteomes" id="UP001302602"/>
    </source>
</evidence>
<reference evidence="1" key="2">
    <citation type="submission" date="2023-05" db="EMBL/GenBank/DDBJ databases">
        <authorList>
            <consortium name="Lawrence Berkeley National Laboratory"/>
            <person name="Steindorff A."/>
            <person name="Hensen N."/>
            <person name="Bonometti L."/>
            <person name="Westerberg I."/>
            <person name="Brannstrom I.O."/>
            <person name="Guillou S."/>
            <person name="Cros-Aarteil S."/>
            <person name="Calhoun S."/>
            <person name="Haridas S."/>
            <person name="Kuo A."/>
            <person name="Mondo S."/>
            <person name="Pangilinan J."/>
            <person name="Riley R."/>
            <person name="Labutti K."/>
            <person name="Andreopoulos B."/>
            <person name="Lipzen A."/>
            <person name="Chen C."/>
            <person name="Yanf M."/>
            <person name="Daum C."/>
            <person name="Ng V."/>
            <person name="Clum A."/>
            <person name="Ohm R."/>
            <person name="Martin F."/>
            <person name="Silar P."/>
            <person name="Natvig D."/>
            <person name="Lalanne C."/>
            <person name="Gautier V."/>
            <person name="Ament-Velasquez S.L."/>
            <person name="Kruys A."/>
            <person name="Hutchinson M.I."/>
            <person name="Powell A.J."/>
            <person name="Barry K."/>
            <person name="Miller A.N."/>
            <person name="Grigoriev I.V."/>
            <person name="Debuchy R."/>
            <person name="Gladieux P."/>
            <person name="Thoren M.H."/>
            <person name="Johannesson H."/>
        </authorList>
    </citation>
    <scope>NUCLEOTIDE SEQUENCE</scope>
    <source>
        <strain evidence="1">CBS 731.68</strain>
    </source>
</reference>
<keyword evidence="2" id="KW-1185">Reference proteome</keyword>
<dbReference type="AlphaFoldDB" id="A0AAN6TRV0"/>
<sequence>MVFNSHDLGPSAAEHFTLILDGSEGTRSLPIPGVRCATCAARGEDVWVTPGLICAKCRTPASSDSLSTICYDGDENGHMQ</sequence>